<gene>
    <name evidence="9" type="ORF">GQA70_21655</name>
</gene>
<feature type="transmembrane region" description="Helical" evidence="7">
    <location>
        <begin position="5"/>
        <end position="24"/>
    </location>
</feature>
<evidence type="ECO:0000256" key="4">
    <source>
        <dbReference type="ARBA" id="ARBA00022692"/>
    </source>
</evidence>
<keyword evidence="4 7" id="KW-0812">Transmembrane</keyword>
<keyword evidence="3 7" id="KW-0997">Cell inner membrane</keyword>
<comment type="similarity">
    <text evidence="7">Belongs to the TRAP transporter large permease family.</text>
</comment>
<dbReference type="PANTHER" id="PTHR33362">
    <property type="entry name" value="SIALIC ACID TRAP TRANSPORTER PERMEASE PROTEIN SIAT-RELATED"/>
    <property type="match status" value="1"/>
</dbReference>
<sequence length="433" mass="45321">MAETLIYGLAVFSVIVALLAGGLWVAPALIAGGCLALYALTGVPVGSLLASSIWDASHHWPLTALPLFVWMGEILFRSRLSSDLYQGLAPMLGRLPGGLLHVNVVGCGVMASITGSSAVTAATIGRMSLPELDRQGYDQRLAIGSLAGSGTLGLLIPPSIMMIVYGVLTQQSIARLFIAGLLPGLMLMLLFAGYIAARAILSPDTAPRLPERMPLAAKLWAMRRLAPVFALMALVIGAIYGGVATPTEAATLGVLGALGISAAYRTLNWQSFRDALGAAVRTSCMITFILCSAAFLSVALGFAGVPSALSGAIAGWDLSPYALLLVLTGLYLFLGCFLEGASMMVLTLPIVQPLVEAAGFDMIWFGIFLIICIEMAQITPPVGMNLFVLQGMTGRGLPLIFRSSLPFFVLMLVALVLISLVPGIVLWPVGGLS</sequence>
<dbReference type="InterPro" id="IPR004681">
    <property type="entry name" value="TRAP_DctM"/>
</dbReference>
<feature type="transmembrane region" description="Helical" evidence="7">
    <location>
        <begin position="321"/>
        <end position="351"/>
    </location>
</feature>
<feature type="transmembrane region" description="Helical" evidence="7">
    <location>
        <begin position="407"/>
        <end position="429"/>
    </location>
</feature>
<keyword evidence="9" id="KW-0614">Plasmid</keyword>
<feature type="transmembrane region" description="Helical" evidence="7">
    <location>
        <begin position="30"/>
        <end position="50"/>
    </location>
</feature>
<evidence type="ECO:0000256" key="3">
    <source>
        <dbReference type="ARBA" id="ARBA00022519"/>
    </source>
</evidence>
<dbReference type="InterPro" id="IPR010656">
    <property type="entry name" value="DctM"/>
</dbReference>
<feature type="transmembrane region" description="Helical" evidence="7">
    <location>
        <begin position="100"/>
        <end position="125"/>
    </location>
</feature>
<feature type="transmembrane region" description="Helical" evidence="7">
    <location>
        <begin position="174"/>
        <end position="201"/>
    </location>
</feature>
<evidence type="ECO:0000313" key="10">
    <source>
        <dbReference type="Proteomes" id="UP000596387"/>
    </source>
</evidence>
<feature type="transmembrane region" description="Helical" evidence="7">
    <location>
        <begin position="249"/>
        <end position="267"/>
    </location>
</feature>
<dbReference type="NCBIfam" id="TIGR00786">
    <property type="entry name" value="dctM"/>
    <property type="match status" value="1"/>
</dbReference>
<geneLocation type="plasmid" evidence="9 10">
    <name>p-SCP4</name>
</geneLocation>
<keyword evidence="6 7" id="KW-0472">Membrane</keyword>
<keyword evidence="10" id="KW-1185">Reference proteome</keyword>
<accession>A0ABX7FGC6</accession>
<name>A0ABX7FGC6_9RHOB</name>
<comment type="subcellular location">
    <subcellularLocation>
        <location evidence="1 7">Cell inner membrane</location>
        <topology evidence="1 7">Multi-pass membrane protein</topology>
    </subcellularLocation>
</comment>
<dbReference type="PIRSF" id="PIRSF006066">
    <property type="entry name" value="HI0050"/>
    <property type="match status" value="1"/>
</dbReference>
<evidence type="ECO:0000256" key="7">
    <source>
        <dbReference type="RuleBase" id="RU369079"/>
    </source>
</evidence>
<evidence type="ECO:0000256" key="2">
    <source>
        <dbReference type="ARBA" id="ARBA00022475"/>
    </source>
</evidence>
<evidence type="ECO:0000313" key="9">
    <source>
        <dbReference type="EMBL" id="QRF68977.1"/>
    </source>
</evidence>
<feature type="transmembrane region" description="Helical" evidence="7">
    <location>
        <begin position="146"/>
        <end position="168"/>
    </location>
</feature>
<reference evidence="9 10" key="1">
    <citation type="submission" date="2019-12" db="EMBL/GenBank/DDBJ databases">
        <title>Complete Genome Sequence of a Quorum-Sensing Bacterium,Rhodobacteraceae bacterium C31, Isolated from a marine microalgae symbiotic bacteria.</title>
        <authorList>
            <person name="Zhang Y."/>
        </authorList>
    </citation>
    <scope>NUCLEOTIDE SEQUENCE [LARGE SCALE GENOMIC DNA]</scope>
    <source>
        <strain evidence="9 10">C31</strain>
        <plasmid evidence="9 10">p-SCP4</plasmid>
    </source>
</reference>
<dbReference type="Pfam" id="PF06808">
    <property type="entry name" value="DctM"/>
    <property type="match status" value="1"/>
</dbReference>
<evidence type="ECO:0000256" key="6">
    <source>
        <dbReference type="ARBA" id="ARBA00023136"/>
    </source>
</evidence>
<feature type="transmembrane region" description="Helical" evidence="7">
    <location>
        <begin position="288"/>
        <end position="309"/>
    </location>
</feature>
<evidence type="ECO:0000256" key="5">
    <source>
        <dbReference type="ARBA" id="ARBA00022989"/>
    </source>
</evidence>
<dbReference type="PANTHER" id="PTHR33362:SF5">
    <property type="entry name" value="C4-DICARBOXYLATE TRAP TRANSPORTER LARGE PERMEASE PROTEIN DCTM"/>
    <property type="match status" value="1"/>
</dbReference>
<dbReference type="RefSeq" id="WP_023852011.1">
    <property type="nucleotide sequence ID" value="NZ_CP047170.1"/>
</dbReference>
<keyword evidence="7" id="KW-0813">Transport</keyword>
<evidence type="ECO:0000256" key="1">
    <source>
        <dbReference type="ARBA" id="ARBA00004429"/>
    </source>
</evidence>
<keyword evidence="5 7" id="KW-1133">Transmembrane helix</keyword>
<feature type="domain" description="TRAP C4-dicarboxylate transport system permease DctM subunit" evidence="8">
    <location>
        <begin position="13"/>
        <end position="424"/>
    </location>
</feature>
<evidence type="ECO:0000259" key="8">
    <source>
        <dbReference type="Pfam" id="PF06808"/>
    </source>
</evidence>
<comment type="function">
    <text evidence="7">Part of the tripartite ATP-independent periplasmic (TRAP) transport system.</text>
</comment>
<organism evidence="9 10">
    <name type="scientific">Ponticoccus alexandrii</name>
    <dbReference type="NCBI Taxonomy" id="1943633"/>
    <lineage>
        <taxon>Bacteria</taxon>
        <taxon>Pseudomonadati</taxon>
        <taxon>Pseudomonadota</taxon>
        <taxon>Alphaproteobacteria</taxon>
        <taxon>Rhodobacterales</taxon>
        <taxon>Roseobacteraceae</taxon>
        <taxon>Ponticoccus</taxon>
    </lineage>
</organism>
<dbReference type="EMBL" id="CP047170">
    <property type="protein sequence ID" value="QRF68977.1"/>
    <property type="molecule type" value="Genomic_DNA"/>
</dbReference>
<feature type="transmembrane region" description="Helical" evidence="7">
    <location>
        <begin position="222"/>
        <end position="243"/>
    </location>
</feature>
<keyword evidence="2" id="KW-1003">Cell membrane</keyword>
<comment type="subunit">
    <text evidence="7">The complex comprises the extracytoplasmic solute receptor protein and the two transmembrane proteins.</text>
</comment>
<proteinExistence type="inferred from homology"/>
<dbReference type="Proteomes" id="UP000596387">
    <property type="component" value="Plasmid p-SCP4"/>
</dbReference>
<protein>
    <recommendedName>
        <fullName evidence="7">TRAP transporter large permease protein</fullName>
    </recommendedName>
</protein>
<feature type="transmembrane region" description="Helical" evidence="7">
    <location>
        <begin position="363"/>
        <end position="387"/>
    </location>
</feature>